<gene>
    <name evidence="6" type="ORF">J2W40_004001</name>
</gene>
<evidence type="ECO:0000313" key="7">
    <source>
        <dbReference type="Proteomes" id="UP001267638"/>
    </source>
</evidence>
<dbReference type="Proteomes" id="UP001267638">
    <property type="component" value="Unassembled WGS sequence"/>
</dbReference>
<keyword evidence="2" id="KW-0119">Carbohydrate metabolism</keyword>
<reference evidence="6 7" key="1">
    <citation type="submission" date="2023-07" db="EMBL/GenBank/DDBJ databases">
        <title>Sorghum-associated microbial communities from plants grown in Nebraska, USA.</title>
        <authorList>
            <person name="Schachtman D."/>
        </authorList>
    </citation>
    <scope>NUCLEOTIDE SEQUENCE [LARGE SCALE GENOMIC DNA]</scope>
    <source>
        <strain evidence="6 7">4256</strain>
    </source>
</reference>
<accession>A0ABU1X6G2</accession>
<name>A0ABU1X6G2_SPHXE</name>
<evidence type="ECO:0000313" key="6">
    <source>
        <dbReference type="EMBL" id="MDR7157153.1"/>
    </source>
</evidence>
<comment type="similarity">
    <text evidence="3">Belongs to the C-glycoside deglycosidase beta subunit family.</text>
</comment>
<evidence type="ECO:0000256" key="3">
    <source>
        <dbReference type="ARBA" id="ARBA00046336"/>
    </source>
</evidence>
<keyword evidence="1" id="KW-0456">Lyase</keyword>
<comment type="caution">
    <text evidence="6">The sequence shown here is derived from an EMBL/GenBank/DDBJ whole genome shotgun (WGS) entry which is preliminary data.</text>
</comment>
<dbReference type="InterPro" id="IPR045959">
    <property type="entry name" value="CGDB"/>
</dbReference>
<evidence type="ECO:0000256" key="4">
    <source>
        <dbReference type="ARBA" id="ARBA00047208"/>
    </source>
</evidence>
<proteinExistence type="inferred from homology"/>
<dbReference type="EMBL" id="JAVDWV010000030">
    <property type="protein sequence ID" value="MDR7157153.1"/>
    <property type="molecule type" value="Genomic_DNA"/>
</dbReference>
<dbReference type="Pfam" id="PF19906">
    <property type="entry name" value="CGDB"/>
    <property type="match status" value="1"/>
</dbReference>
<evidence type="ECO:0000256" key="2">
    <source>
        <dbReference type="ARBA" id="ARBA00023277"/>
    </source>
</evidence>
<evidence type="ECO:0000256" key="1">
    <source>
        <dbReference type="ARBA" id="ARBA00023239"/>
    </source>
</evidence>
<feature type="domain" description="C-glycoside deglycosidase beta subunit" evidence="5">
    <location>
        <begin position="2"/>
        <end position="108"/>
    </location>
</feature>
<sequence>MFDKYILVDGSLRETADGFAFDAMLGYYRGLGLSMIEDLVVSIDGDPVSRDAISFDEGKGPIALDDMEQAYDRRWPFGNKATIAVKRPEALGAGDHRLSLKEVLRISYLPFPLVAEDSKMLTLAPMAAA</sequence>
<evidence type="ECO:0000259" key="5">
    <source>
        <dbReference type="Pfam" id="PF19906"/>
    </source>
</evidence>
<dbReference type="RefSeq" id="WP_310227677.1">
    <property type="nucleotide sequence ID" value="NZ_JAVDWV010000030.1"/>
</dbReference>
<organism evidence="6 7">
    <name type="scientific">Sphingobium xenophagum</name>
    <dbReference type="NCBI Taxonomy" id="121428"/>
    <lineage>
        <taxon>Bacteria</taxon>
        <taxon>Pseudomonadati</taxon>
        <taxon>Pseudomonadota</taxon>
        <taxon>Alphaproteobacteria</taxon>
        <taxon>Sphingomonadales</taxon>
        <taxon>Sphingomonadaceae</taxon>
        <taxon>Sphingobium</taxon>
    </lineage>
</organism>
<protein>
    <recommendedName>
        <fullName evidence="4">C-deglycosylation enzyme beta subunit</fullName>
    </recommendedName>
</protein>
<keyword evidence="7" id="KW-1185">Reference proteome</keyword>